<dbReference type="OrthoDB" id="5388486at2759"/>
<feature type="region of interest" description="Disordered" evidence="1">
    <location>
        <begin position="522"/>
        <end position="549"/>
    </location>
</feature>
<feature type="domain" description="C2H2-type" evidence="2">
    <location>
        <begin position="696"/>
        <end position="727"/>
    </location>
</feature>
<feature type="domain" description="C2H2-type" evidence="2">
    <location>
        <begin position="663"/>
        <end position="690"/>
    </location>
</feature>
<name>A0A9W8Z1X3_9PEZI</name>
<feature type="domain" description="C2H2-type" evidence="2">
    <location>
        <begin position="769"/>
        <end position="796"/>
    </location>
</feature>
<feature type="domain" description="C2H2-type" evidence="2">
    <location>
        <begin position="635"/>
        <end position="659"/>
    </location>
</feature>
<dbReference type="InterPro" id="IPR039970">
    <property type="entry name" value="TF_Grauzone"/>
</dbReference>
<feature type="compositionally biased region" description="Acidic residues" evidence="1">
    <location>
        <begin position="872"/>
        <end position="887"/>
    </location>
</feature>
<feature type="region of interest" description="Disordered" evidence="1">
    <location>
        <begin position="578"/>
        <end position="633"/>
    </location>
</feature>
<evidence type="ECO:0000313" key="3">
    <source>
        <dbReference type="EMBL" id="KAJ4396025.1"/>
    </source>
</evidence>
<dbReference type="Proteomes" id="UP001140453">
    <property type="component" value="Unassembled WGS sequence"/>
</dbReference>
<dbReference type="Gene3D" id="3.30.160.60">
    <property type="entry name" value="Classic Zinc Finger"/>
    <property type="match status" value="1"/>
</dbReference>
<feature type="compositionally biased region" description="Basic and acidic residues" evidence="1">
    <location>
        <begin position="861"/>
        <end position="871"/>
    </location>
</feature>
<feature type="region of interest" description="Disordered" evidence="1">
    <location>
        <begin position="848"/>
        <end position="918"/>
    </location>
</feature>
<feature type="region of interest" description="Disordered" evidence="1">
    <location>
        <begin position="302"/>
        <end position="355"/>
    </location>
</feature>
<evidence type="ECO:0000259" key="2">
    <source>
        <dbReference type="SMART" id="SM00355"/>
    </source>
</evidence>
<sequence length="933" mass="102978">MDPPSKRRKLMPRLPADLIPQGPPGTAQPPPPPPPPPSQAQPLAPTPVPTVPPPPAPAAASQQAQYSPEQPRQQHGQSPPPPPERHEFESFARHLQDAAMYIYGKMQRRSRYKNVSVLLLRWEEDTAMERELVELDKIFRERYNYHTEKWAIPTVPNPSIKLSVQMAPFIEHARGDHLLIIYYAGHSYLGPDKQLYWASNAREDACRLKWGGVRYLLEDAQCDILLLLDTMAVHDSEKAGQHGTKQAIAAYSPGQNASDYPMRTFSSYLSESLYNLSTGRPYSVQRLHEEIMRLRQADISNLPVNGGGARPSPPERSPTLFTLTPGKDQPLTLAPLQQRGSPGQEHPTLADTNGPTQGEGIPFVNAPVPDLTFDEARVLVCTTFVGDASPDMAFYNQWLQNTPPLASKITMEGMFLGPPTMLLVSMPLSVWNVVQHDKVCCFLGYINSHNMIDLYKGFVKSTTIPRGLPTPLGPPSATFLGGPIGSAMAVHPRAVEDGRMLLEASQSAKNGAVIERRHESIAQQASAYSEHANRHAAPARNPLPNSAPMTNHMAAALRDNGEESAEMKEAAEQLKALSHVRHVSDGGRSAGGASDRRYGDSPMSMDANESAFDDKPKPTPPARKPLAKAQPKYDTRCNMCSHPPFKDSSSLRKHVAAAHTRPFPCAFSFAGCNSTFGSKNEWKRHIASQHLCLTFYRCSACPASTAEGKGNEFNRKDLFTQHLRRMHAPFAIKKSLHKANDKMQADWENHVKEMQISCLVTRREPPQHVACPKPDCGKEFEGHIAWDEWTEHVGRHMEKGDGLKIGVDGLLAKWALDEGIIERTESGEYKFASQDEINGFTGRRESVANNSFVSDGPSPKMSDKAVEKVEAEVEPEPEPGPEPEPSSDETKSEREESISAPSNHTIQAEVEPADPDSIVVATTVLQNRMDTDD</sequence>
<dbReference type="GO" id="GO:0003700">
    <property type="term" value="F:DNA-binding transcription factor activity"/>
    <property type="evidence" value="ECO:0007669"/>
    <property type="project" value="InterPro"/>
</dbReference>
<reference evidence="3" key="1">
    <citation type="submission" date="2022-10" db="EMBL/GenBank/DDBJ databases">
        <title>Tapping the CABI collections for fungal endophytes: first genome assemblies for Collariella, Neodidymelliopsis, Ascochyta clinopodiicola, Didymella pomorum, Didymosphaeria variabile, Neocosmospora piperis and Neocucurbitaria cava.</title>
        <authorList>
            <person name="Hill R."/>
        </authorList>
    </citation>
    <scope>NUCLEOTIDE SEQUENCE</scope>
    <source>
        <strain evidence="3">IMI 355082</strain>
    </source>
</reference>
<feature type="compositionally biased region" description="Basic and acidic residues" evidence="1">
    <location>
        <begin position="888"/>
        <end position="897"/>
    </location>
</feature>
<gene>
    <name evidence="3" type="ORF">N0V93_000241</name>
</gene>
<keyword evidence="4" id="KW-1185">Reference proteome</keyword>
<accession>A0A9W8Z1X3</accession>
<dbReference type="EMBL" id="JAPEVB010000001">
    <property type="protein sequence ID" value="KAJ4396025.1"/>
    <property type="molecule type" value="Genomic_DNA"/>
</dbReference>
<proteinExistence type="predicted"/>
<protein>
    <recommendedName>
        <fullName evidence="2">C2H2-type domain-containing protein</fullName>
    </recommendedName>
</protein>
<feature type="compositionally biased region" description="Pro residues" evidence="1">
    <location>
        <begin position="21"/>
        <end position="57"/>
    </location>
</feature>
<feature type="compositionally biased region" description="Low complexity" evidence="1">
    <location>
        <begin position="58"/>
        <end position="71"/>
    </location>
</feature>
<dbReference type="PANTHER" id="PTHR23225:SF2">
    <property type="entry name" value="AT09679P-RELATED"/>
    <property type="match status" value="1"/>
</dbReference>
<dbReference type="PANTHER" id="PTHR23225">
    <property type="entry name" value="ZINC FINGER PROTEIN"/>
    <property type="match status" value="1"/>
</dbReference>
<feature type="region of interest" description="Disordered" evidence="1">
    <location>
        <begin position="1"/>
        <end position="87"/>
    </location>
</feature>
<dbReference type="SMART" id="SM00355">
    <property type="entry name" value="ZnF_C2H2"/>
    <property type="match status" value="4"/>
</dbReference>
<dbReference type="AlphaFoldDB" id="A0A9W8Z1X3"/>
<evidence type="ECO:0000256" key="1">
    <source>
        <dbReference type="SAM" id="MobiDB-lite"/>
    </source>
</evidence>
<organism evidence="3 4">
    <name type="scientific">Gnomoniopsis smithogilvyi</name>
    <dbReference type="NCBI Taxonomy" id="1191159"/>
    <lineage>
        <taxon>Eukaryota</taxon>
        <taxon>Fungi</taxon>
        <taxon>Dikarya</taxon>
        <taxon>Ascomycota</taxon>
        <taxon>Pezizomycotina</taxon>
        <taxon>Sordariomycetes</taxon>
        <taxon>Sordariomycetidae</taxon>
        <taxon>Diaporthales</taxon>
        <taxon>Gnomoniaceae</taxon>
        <taxon>Gnomoniopsis</taxon>
    </lineage>
</organism>
<dbReference type="InterPro" id="IPR013087">
    <property type="entry name" value="Znf_C2H2_type"/>
</dbReference>
<feature type="compositionally biased region" description="Basic residues" evidence="1">
    <location>
        <begin position="1"/>
        <end position="11"/>
    </location>
</feature>
<comment type="caution">
    <text evidence="3">The sequence shown here is derived from an EMBL/GenBank/DDBJ whole genome shotgun (WGS) entry which is preliminary data.</text>
</comment>
<evidence type="ECO:0000313" key="4">
    <source>
        <dbReference type="Proteomes" id="UP001140453"/>
    </source>
</evidence>